<keyword evidence="3" id="KW-0067">ATP-binding</keyword>
<evidence type="ECO:0000256" key="1">
    <source>
        <dbReference type="ARBA" id="ARBA00022598"/>
    </source>
</evidence>
<proteinExistence type="predicted"/>
<dbReference type="eggNOG" id="KOG0555">
    <property type="taxonomic scope" value="Eukaryota"/>
</dbReference>
<dbReference type="Pfam" id="PF01230">
    <property type="entry name" value="HIT"/>
    <property type="match status" value="2"/>
</dbReference>
<dbReference type="HOGENOM" id="CLU_305916_0_0_1"/>
<dbReference type="InterPro" id="IPR006195">
    <property type="entry name" value="aa-tRNA-synth_II"/>
</dbReference>
<dbReference type="GO" id="GO:0005737">
    <property type="term" value="C:cytoplasm"/>
    <property type="evidence" value="ECO:0007669"/>
    <property type="project" value="TreeGrafter"/>
</dbReference>
<dbReference type="InterPro" id="IPR004364">
    <property type="entry name" value="Aa-tRNA-synt_II"/>
</dbReference>
<dbReference type="InterPro" id="IPR011146">
    <property type="entry name" value="HIT-like"/>
</dbReference>
<protein>
    <submittedName>
        <fullName evidence="9">Isoaspartyl peptidase/L-asparaginase 1</fullName>
    </submittedName>
</protein>
<keyword evidence="2" id="KW-0547">Nucleotide-binding</keyword>
<evidence type="ECO:0000256" key="6">
    <source>
        <dbReference type="PROSITE-ProRule" id="PRU00464"/>
    </source>
</evidence>
<dbReference type="GO" id="GO:0016787">
    <property type="term" value="F:hydrolase activity"/>
    <property type="evidence" value="ECO:0007669"/>
    <property type="project" value="InterPro"/>
</dbReference>
<dbReference type="SUPFAM" id="SSF55681">
    <property type="entry name" value="Class II aaRS and biotin synthetases"/>
    <property type="match status" value="1"/>
</dbReference>
<dbReference type="eggNOG" id="KOG1592">
    <property type="taxonomic scope" value="Eukaryota"/>
</dbReference>
<dbReference type="PROSITE" id="PS50862">
    <property type="entry name" value="AA_TRNA_LIGASE_II"/>
    <property type="match status" value="1"/>
</dbReference>
<feature type="active site" description="Nucleophile" evidence="4">
    <location>
        <position position="178"/>
    </location>
</feature>
<dbReference type="Gene3D" id="3.60.20.30">
    <property type="entry name" value="(Glycosyl)asparaginase"/>
    <property type="match status" value="1"/>
</dbReference>
<dbReference type="GO" id="GO:0033345">
    <property type="term" value="P:L-asparagine catabolic process via L-aspartate"/>
    <property type="evidence" value="ECO:0007669"/>
    <property type="project" value="TreeGrafter"/>
</dbReference>
<evidence type="ECO:0000256" key="5">
    <source>
        <dbReference type="PIRSR" id="PIRSR600246-3"/>
    </source>
</evidence>
<evidence type="ECO:0000313" key="9">
    <source>
        <dbReference type="EMBL" id="KFX44854.1"/>
    </source>
</evidence>
<dbReference type="Pfam" id="PF00152">
    <property type="entry name" value="tRNA-synt_2"/>
    <property type="match status" value="1"/>
</dbReference>
<reference evidence="9" key="1">
    <citation type="journal article" date="2014" name="PLoS Genet.">
        <title>Signature Gene Expression Reveals Novel Clues to the Molecular Mechanisms of Dimorphic Transition in Penicillium marneffei.</title>
        <authorList>
            <person name="Yang E."/>
            <person name="Wang G."/>
            <person name="Cai J."/>
            <person name="Woo P.C."/>
            <person name="Lau S.K."/>
            <person name="Yuen K.-Y."/>
            <person name="Chow W.-N."/>
            <person name="Lin X."/>
        </authorList>
    </citation>
    <scope>NUCLEOTIDE SEQUENCE [LARGE SCALE GENOMIC DNA]</scope>
    <source>
        <strain evidence="9">PM1</strain>
    </source>
</reference>
<dbReference type="GO" id="GO:0005524">
    <property type="term" value="F:ATP binding"/>
    <property type="evidence" value="ECO:0007669"/>
    <property type="project" value="InterPro"/>
</dbReference>
<dbReference type="PROSITE" id="PS51084">
    <property type="entry name" value="HIT_2"/>
    <property type="match status" value="1"/>
</dbReference>
<evidence type="ECO:0000256" key="4">
    <source>
        <dbReference type="PIRSR" id="PIRSR600246-1"/>
    </source>
</evidence>
<evidence type="ECO:0000259" key="8">
    <source>
        <dbReference type="PROSITE" id="PS51084"/>
    </source>
</evidence>
<comment type="caution">
    <text evidence="9">The sequence shown here is derived from an EMBL/GenBank/DDBJ whole genome shotgun (WGS) entry which is preliminary data.</text>
</comment>
<feature type="domain" description="HIT" evidence="8">
    <location>
        <begin position="464"/>
        <end position="568"/>
    </location>
</feature>
<feature type="site" description="Cleavage; by autolysis" evidence="5">
    <location>
        <begin position="177"/>
        <end position="178"/>
    </location>
</feature>
<name>A0A093V4E1_TALMA</name>
<evidence type="ECO:0000259" key="7">
    <source>
        <dbReference type="PROSITE" id="PS50862"/>
    </source>
</evidence>
<comment type="caution">
    <text evidence="6">Lacks conserved residue(s) required for the propagation of feature annotation.</text>
</comment>
<dbReference type="InterPro" id="IPR036265">
    <property type="entry name" value="HIT-like_sf"/>
</dbReference>
<dbReference type="AlphaFoldDB" id="A0A093V4E1"/>
<dbReference type="SUPFAM" id="SSF54197">
    <property type="entry name" value="HIT-like"/>
    <property type="match status" value="2"/>
</dbReference>
<dbReference type="InterPro" id="IPR045864">
    <property type="entry name" value="aa-tRNA-synth_II/BPL/LPL"/>
</dbReference>
<dbReference type="GO" id="GO:0004812">
    <property type="term" value="F:aminoacyl-tRNA ligase activity"/>
    <property type="evidence" value="ECO:0007669"/>
    <property type="project" value="InterPro"/>
</dbReference>
<organism evidence="9">
    <name type="scientific">Talaromyces marneffei PM1</name>
    <dbReference type="NCBI Taxonomy" id="1077442"/>
    <lineage>
        <taxon>Eukaryota</taxon>
        <taxon>Fungi</taxon>
        <taxon>Dikarya</taxon>
        <taxon>Ascomycota</taxon>
        <taxon>Pezizomycotina</taxon>
        <taxon>Eurotiomycetes</taxon>
        <taxon>Eurotiomycetidae</taxon>
        <taxon>Eurotiales</taxon>
        <taxon>Trichocomaceae</taxon>
        <taxon>Talaromyces</taxon>
        <taxon>Talaromyces sect. Talaromyces</taxon>
    </lineage>
</organism>
<dbReference type="PANTHER" id="PTHR10188:SF42">
    <property type="entry name" value="SI:CH211-256M1.8"/>
    <property type="match status" value="1"/>
</dbReference>
<gene>
    <name evidence="9" type="ORF">GQ26_0261090</name>
</gene>
<evidence type="ECO:0000256" key="2">
    <source>
        <dbReference type="ARBA" id="ARBA00022741"/>
    </source>
</evidence>
<dbReference type="GO" id="GO:0006418">
    <property type="term" value="P:tRNA aminoacylation for protein translation"/>
    <property type="evidence" value="ECO:0007669"/>
    <property type="project" value="InterPro"/>
</dbReference>
<evidence type="ECO:0000256" key="3">
    <source>
        <dbReference type="ARBA" id="ARBA00022840"/>
    </source>
</evidence>
<dbReference type="InterPro" id="IPR000246">
    <property type="entry name" value="Peptidase_T2"/>
</dbReference>
<dbReference type="Gene3D" id="3.30.930.10">
    <property type="entry name" value="Bira Bifunctional Protein, Domain 2"/>
    <property type="match status" value="1"/>
</dbReference>
<dbReference type="SUPFAM" id="SSF56235">
    <property type="entry name" value="N-terminal nucleophile aminohydrolases (Ntn hydrolases)"/>
    <property type="match status" value="1"/>
</dbReference>
<sequence>MTLIIRSKTVTTTTGQWHFVLHGGCSETCADADRQRETVENLRSVAESVSNALSQGATAKEVVVLAVAALEDCPTFNAGHGAALNEEGVHQLEAGIVDGATKAYGAVGLLETTKNPIRLANELLENGPHTIIVGRAADDLAKELGLETVPNSYFTTPFRITLSERSKGKKIVSGGSGTVGAVVLDSHGQLAAGGSTGGGTGKKDGRLGDTALLGAGLYADDRISVVCSGAGDEILKHSVAAAVAQYHSNGYNLRDAARQALAPVSQAGASCSVVALDANGESVVESNARHFPVSWGSSSTSPESLIHPTTIPVLQTHIFYQDNQLIIGHSRYPSTRGHTLAAFKTDVESLFDLSLDEFVRAMKAIRTVTSAVRKFYQVGRCALITEGKNVLSIWPLHGLGRDWKPITSDVKEYQKSFPGYISSYDGPMMASEQLDEICSKIRSVSGLSDPLNYRFDGPDDDNNLFARIIRGELSQWRVWEDDEHVAFLTPFPNTDGFTVLAPRAHLSSDVLSLEEQSYTKLMAAAHTVAGILMTAFGAERCGMIFEGFEINHAHIKLIPIHAPVDPPFDTVAPFHETYQGYVSSLQGPICPDCPGLVRTSQTLRQKIVAPESASPPRSWSDPSRHLLTVLQDPWYEVLFTVQDTLFHTSTDFFRKSHGYQYCLVPSTTDAVSSPMGLGSDSLPVSVSLLGQSTYLADSMQFALEYFLRIRDTVPGVYYISTSFRGEDHDARHVNQFHHVECELRGSFAQGIKIAEGYILNLVATLLRDHASLIQASTADGSGRLDHLTSLHDYAKSHGGRFPQIALDDALSLPTMQNTKAEIIWRPVSDSDSSKGRTLTPLGERRLLEHFGGGPVWVTEMDHLSVPFYQAYTDSARRKARCADLLLGSGEVLGLGERHVSADEVRHALNLHQVADKGKYKWYTDVRESKPLQTVGWGMGIERFLAWVFRHDDIRDLLIVPRLKGMSFAP</sequence>
<accession>A0A093V4E1</accession>
<dbReference type="InterPro" id="IPR029055">
    <property type="entry name" value="Ntn_hydrolases_N"/>
</dbReference>
<dbReference type="Pfam" id="PF01112">
    <property type="entry name" value="Asparaginase_2"/>
    <property type="match status" value="1"/>
</dbReference>
<dbReference type="Gene3D" id="3.30.428.10">
    <property type="entry name" value="HIT-like"/>
    <property type="match status" value="2"/>
</dbReference>
<keyword evidence="1" id="KW-0436">Ligase</keyword>
<dbReference type="PANTHER" id="PTHR10188">
    <property type="entry name" value="L-ASPARAGINASE"/>
    <property type="match status" value="1"/>
</dbReference>
<feature type="domain" description="Aminoacyl-transfer RNA synthetases class-II family profile" evidence="7">
    <location>
        <begin position="639"/>
        <end position="960"/>
    </location>
</feature>
<dbReference type="EMBL" id="JPOX01000026">
    <property type="protein sequence ID" value="KFX44854.1"/>
    <property type="molecule type" value="Genomic_DNA"/>
</dbReference>